<organism evidence="1 2">
    <name type="scientific">Rattus norvegicus</name>
    <name type="common">Rat</name>
    <dbReference type="NCBI Taxonomy" id="10116"/>
    <lineage>
        <taxon>Eukaryota</taxon>
        <taxon>Metazoa</taxon>
        <taxon>Chordata</taxon>
        <taxon>Craniata</taxon>
        <taxon>Vertebrata</taxon>
        <taxon>Euteleostomi</taxon>
        <taxon>Mammalia</taxon>
        <taxon>Eutheria</taxon>
        <taxon>Euarchontoglires</taxon>
        <taxon>Glires</taxon>
        <taxon>Rodentia</taxon>
        <taxon>Myomorpha</taxon>
        <taxon>Muroidea</taxon>
        <taxon>Muridae</taxon>
        <taxon>Murinae</taxon>
        <taxon>Rattus</taxon>
    </lineage>
</organism>
<feature type="non-terminal residue" evidence="1">
    <location>
        <position position="45"/>
    </location>
</feature>
<gene>
    <name evidence="1" type="ORF">rCG_48141</name>
</gene>
<protein>
    <submittedName>
        <fullName evidence="1">RCG48141</fullName>
    </submittedName>
</protein>
<sequence length="45" mass="5373">MSFHWERLPCRKLKFRGTRQQWIGISATNHLCQLGCKSLLRWSQA</sequence>
<dbReference type="AlphaFoldDB" id="A6I134"/>
<reference evidence="2" key="1">
    <citation type="submission" date="2005-09" db="EMBL/GenBank/DDBJ databases">
        <authorList>
            <person name="Mural R.J."/>
            <person name="Li P.W."/>
            <person name="Adams M.D."/>
            <person name="Amanatides P.G."/>
            <person name="Baden-Tillson H."/>
            <person name="Barnstead M."/>
            <person name="Chin S.H."/>
            <person name="Dew I."/>
            <person name="Evans C.A."/>
            <person name="Ferriera S."/>
            <person name="Flanigan M."/>
            <person name="Fosler C."/>
            <person name="Glodek A."/>
            <person name="Gu Z."/>
            <person name="Holt R.A."/>
            <person name="Jennings D."/>
            <person name="Kraft C.L."/>
            <person name="Lu F."/>
            <person name="Nguyen T."/>
            <person name="Nusskern D.R."/>
            <person name="Pfannkoch C.M."/>
            <person name="Sitter C."/>
            <person name="Sutton G.G."/>
            <person name="Venter J.C."/>
            <person name="Wang Z."/>
            <person name="Woodage T."/>
            <person name="Zheng X.H."/>
            <person name="Zhong F."/>
        </authorList>
    </citation>
    <scope>NUCLEOTIDE SEQUENCE [LARGE SCALE GENOMIC DNA]</scope>
    <source>
        <strain>BN</strain>
        <strain evidence="2">Sprague-Dawley</strain>
    </source>
</reference>
<dbReference type="EMBL" id="CH473953">
    <property type="protein sequence ID" value="EDM13165.1"/>
    <property type="molecule type" value="Genomic_DNA"/>
</dbReference>
<name>A6I134_RAT</name>
<evidence type="ECO:0000313" key="2">
    <source>
        <dbReference type="Proteomes" id="UP000234681"/>
    </source>
</evidence>
<proteinExistence type="predicted"/>
<evidence type="ECO:0000313" key="1">
    <source>
        <dbReference type="EMBL" id="EDM13165.1"/>
    </source>
</evidence>
<dbReference type="Proteomes" id="UP000234681">
    <property type="component" value="Chromosome 1"/>
</dbReference>
<accession>A6I134</accession>